<feature type="transmembrane region" description="Helical" evidence="12">
    <location>
        <begin position="125"/>
        <end position="145"/>
    </location>
</feature>
<keyword evidence="10 12" id="KW-0408">Iron</keyword>
<evidence type="ECO:0000256" key="9">
    <source>
        <dbReference type="ARBA" id="ARBA00022989"/>
    </source>
</evidence>
<dbReference type="GO" id="GO:0070069">
    <property type="term" value="C:cytochrome complex"/>
    <property type="evidence" value="ECO:0007669"/>
    <property type="project" value="UniProtKB-UniRule"/>
</dbReference>
<evidence type="ECO:0000256" key="12">
    <source>
        <dbReference type="PIRNR" id="PIRNR006446"/>
    </source>
</evidence>
<reference evidence="13" key="1">
    <citation type="submission" date="2021-04" db="EMBL/GenBank/DDBJ databases">
        <title>The complete genome sequence of Caulobacter sp. S6.</title>
        <authorList>
            <person name="Tang Y."/>
            <person name="Ouyang W."/>
            <person name="Liu Q."/>
            <person name="Huang B."/>
            <person name="Guo Z."/>
            <person name="Lei P."/>
        </authorList>
    </citation>
    <scope>NUCLEOTIDE SEQUENCE</scope>
    <source>
        <strain evidence="13">S6</strain>
    </source>
</reference>
<dbReference type="EMBL" id="CP073078">
    <property type="protein sequence ID" value="QUD88124.1"/>
    <property type="molecule type" value="Genomic_DNA"/>
</dbReference>
<keyword evidence="6 12" id="KW-0812">Transmembrane</keyword>
<dbReference type="InterPro" id="IPR002585">
    <property type="entry name" value="Cyt-d_ubiquinol_oxidase_su_1"/>
</dbReference>
<dbReference type="Proteomes" id="UP000676409">
    <property type="component" value="Chromosome"/>
</dbReference>
<name>A0A975IV26_9CAUL</name>
<comment type="similarity">
    <text evidence="2 12">Belongs to the cytochrome ubiquinol oxidase subunit 1 family.</text>
</comment>
<evidence type="ECO:0000256" key="7">
    <source>
        <dbReference type="ARBA" id="ARBA00022723"/>
    </source>
</evidence>
<feature type="transmembrane region" description="Helical" evidence="12">
    <location>
        <begin position="95"/>
        <end position="118"/>
    </location>
</feature>
<feature type="transmembrane region" description="Helical" evidence="12">
    <location>
        <begin position="319"/>
        <end position="343"/>
    </location>
</feature>
<evidence type="ECO:0000256" key="4">
    <source>
        <dbReference type="ARBA" id="ARBA00022475"/>
    </source>
</evidence>
<dbReference type="GO" id="GO:0020037">
    <property type="term" value="F:heme binding"/>
    <property type="evidence" value="ECO:0007669"/>
    <property type="project" value="TreeGrafter"/>
</dbReference>
<evidence type="ECO:0000256" key="8">
    <source>
        <dbReference type="ARBA" id="ARBA00022982"/>
    </source>
</evidence>
<sequence>MTGAVILARAQFAFTMAFHIVFPAFSIGLASYLAVLEGLWLRTGRSVFLDLFHYWLKIFAVAFGAGVVSGLVMSYQFGANWSVFADKAGPVVGPLMAYEVMTAFFLEAGFLGVMLFGLQRVGKALHFTATLAVAIGTFISAFWILSTNSWMQTPAGYAINAQGQFVPVDWLKVIFNPSFPYRLVHMVLAAYLTTALVVGAVGGFHLLRDKANLATRTMFSMAMWMAALVAPIQILAGDQHGLNTLQNQPVKIMAMEGHFQSHPHGAPLILFGLPDQKAGVMRGAVEIPKLGSLVLKHDPNAPMKGLDSVPRSDWPVVAILFWSFRIMVGSGLAMFGLGLLSLFARWRGRLYDWAWLHRLAIAAGPLGFVAVIAGWVTTEAGRQPYTVYGVLRTAQSASPLASPAVAASLAAFAVVYFTVFGAGLFYLLRLMSHAPLPRERGPGPVDVAGIALGAAAVRVGGGHER</sequence>
<accession>A0A975IV26</accession>
<evidence type="ECO:0000256" key="10">
    <source>
        <dbReference type="ARBA" id="ARBA00023004"/>
    </source>
</evidence>
<evidence type="ECO:0000256" key="2">
    <source>
        <dbReference type="ARBA" id="ARBA00009819"/>
    </source>
</evidence>
<evidence type="ECO:0000256" key="6">
    <source>
        <dbReference type="ARBA" id="ARBA00022692"/>
    </source>
</evidence>
<feature type="transmembrane region" description="Helical" evidence="12">
    <location>
        <begin position="54"/>
        <end position="75"/>
    </location>
</feature>
<dbReference type="PIRSF" id="PIRSF006446">
    <property type="entry name" value="Cyt_quinol_oxidase_1"/>
    <property type="match status" value="1"/>
</dbReference>
<dbReference type="PANTHER" id="PTHR30365:SF14">
    <property type="entry name" value="CYTOCHROME BD MENAQUINOL OXIDASE SUBUNIT I-RELATED"/>
    <property type="match status" value="1"/>
</dbReference>
<feature type="transmembrane region" description="Helical" evidence="12">
    <location>
        <begin position="12"/>
        <end position="33"/>
    </location>
</feature>
<keyword evidence="14" id="KW-1185">Reference proteome</keyword>
<comment type="subcellular location">
    <subcellularLocation>
        <location evidence="12">Cell inner membrane</location>
    </subcellularLocation>
    <subcellularLocation>
        <location evidence="1">Cell membrane</location>
        <topology evidence="1">Multi-pass membrane protein</topology>
    </subcellularLocation>
</comment>
<keyword evidence="9 12" id="KW-1133">Transmembrane helix</keyword>
<dbReference type="KEGG" id="caul:KCG34_24360"/>
<proteinExistence type="inferred from homology"/>
<feature type="transmembrane region" description="Helical" evidence="12">
    <location>
        <begin position="183"/>
        <end position="207"/>
    </location>
</feature>
<keyword evidence="8 12" id="KW-0249">Electron transport</keyword>
<dbReference type="GO" id="GO:0019646">
    <property type="term" value="P:aerobic electron transport chain"/>
    <property type="evidence" value="ECO:0007669"/>
    <property type="project" value="InterPro"/>
</dbReference>
<gene>
    <name evidence="13" type="ORF">KCG34_24360</name>
</gene>
<dbReference type="Pfam" id="PF01654">
    <property type="entry name" value="Cyt_bd_oxida_I"/>
    <property type="match status" value="1"/>
</dbReference>
<dbReference type="GO" id="GO:0016682">
    <property type="term" value="F:oxidoreductase activity, acting on diphenols and related substances as donors, oxygen as acceptor"/>
    <property type="evidence" value="ECO:0007669"/>
    <property type="project" value="TreeGrafter"/>
</dbReference>
<feature type="transmembrane region" description="Helical" evidence="12">
    <location>
        <begin position="219"/>
        <end position="236"/>
    </location>
</feature>
<dbReference type="RefSeq" id="WP_211938175.1">
    <property type="nucleotide sequence ID" value="NZ_CP073078.1"/>
</dbReference>
<dbReference type="PANTHER" id="PTHR30365">
    <property type="entry name" value="CYTOCHROME D UBIQUINOL OXIDASE"/>
    <property type="match status" value="1"/>
</dbReference>
<evidence type="ECO:0000256" key="1">
    <source>
        <dbReference type="ARBA" id="ARBA00004651"/>
    </source>
</evidence>
<keyword evidence="4 12" id="KW-1003">Cell membrane</keyword>
<evidence type="ECO:0000256" key="11">
    <source>
        <dbReference type="ARBA" id="ARBA00023136"/>
    </source>
</evidence>
<evidence type="ECO:0000256" key="5">
    <source>
        <dbReference type="ARBA" id="ARBA00022617"/>
    </source>
</evidence>
<feature type="transmembrane region" description="Helical" evidence="12">
    <location>
        <begin position="405"/>
        <end position="428"/>
    </location>
</feature>
<dbReference type="GO" id="GO:0009055">
    <property type="term" value="F:electron transfer activity"/>
    <property type="evidence" value="ECO:0007669"/>
    <property type="project" value="UniProtKB-UniRule"/>
</dbReference>
<organism evidence="13 14">
    <name type="scientific">Phenylobacterium montanum</name>
    <dbReference type="NCBI Taxonomy" id="2823693"/>
    <lineage>
        <taxon>Bacteria</taxon>
        <taxon>Pseudomonadati</taxon>
        <taxon>Pseudomonadota</taxon>
        <taxon>Alphaproteobacteria</taxon>
        <taxon>Caulobacterales</taxon>
        <taxon>Caulobacteraceae</taxon>
        <taxon>Phenylobacterium</taxon>
    </lineage>
</organism>
<protein>
    <submittedName>
        <fullName evidence="13">Cytochrome ubiquinol oxidase subunit I</fullName>
    </submittedName>
</protein>
<keyword evidence="7 12" id="KW-0479">Metal-binding</keyword>
<evidence type="ECO:0000256" key="3">
    <source>
        <dbReference type="ARBA" id="ARBA00022448"/>
    </source>
</evidence>
<dbReference type="GO" id="GO:0005886">
    <property type="term" value="C:plasma membrane"/>
    <property type="evidence" value="ECO:0007669"/>
    <property type="project" value="UniProtKB-SubCell"/>
</dbReference>
<feature type="transmembrane region" description="Helical" evidence="12">
    <location>
        <begin position="355"/>
        <end position="376"/>
    </location>
</feature>
<keyword evidence="11 12" id="KW-0472">Membrane</keyword>
<evidence type="ECO:0000313" key="13">
    <source>
        <dbReference type="EMBL" id="QUD88124.1"/>
    </source>
</evidence>
<evidence type="ECO:0000313" key="14">
    <source>
        <dbReference type="Proteomes" id="UP000676409"/>
    </source>
</evidence>
<dbReference type="AlphaFoldDB" id="A0A975IV26"/>
<keyword evidence="3 12" id="KW-0813">Transport</keyword>
<keyword evidence="5 12" id="KW-0349">Heme</keyword>
<dbReference type="GO" id="GO:0046872">
    <property type="term" value="F:metal ion binding"/>
    <property type="evidence" value="ECO:0007669"/>
    <property type="project" value="UniProtKB-UniRule"/>
</dbReference>